<evidence type="ECO:0000256" key="9">
    <source>
        <dbReference type="SAM" id="SignalP"/>
    </source>
</evidence>
<gene>
    <name evidence="11" type="ORF">XA68_17239</name>
</gene>
<dbReference type="GO" id="GO:0055085">
    <property type="term" value="P:transmembrane transport"/>
    <property type="evidence" value="ECO:0007669"/>
    <property type="project" value="TreeGrafter"/>
</dbReference>
<reference evidence="11 12" key="1">
    <citation type="journal article" date="2015" name="BMC Genomics">
        <title>Gene expression during zombie ant biting behavior reflects the complexity underlying fungal parasitic behavioral manipulation.</title>
        <authorList>
            <person name="de Bekker C."/>
            <person name="Ohm R.A."/>
            <person name="Loreto R.G."/>
            <person name="Sebastian A."/>
            <person name="Albert I."/>
            <person name="Merrow M."/>
            <person name="Brachmann A."/>
            <person name="Hughes D.P."/>
        </authorList>
    </citation>
    <scope>NUCLEOTIDE SEQUENCE [LARGE SCALE GENOMIC DNA]</scope>
    <source>
        <strain evidence="11 12">SC16a</strain>
    </source>
</reference>
<evidence type="ECO:0000256" key="1">
    <source>
        <dbReference type="ARBA" id="ARBA00004141"/>
    </source>
</evidence>
<accession>A0A2A9P518</accession>
<feature type="transmembrane region" description="Helical" evidence="8">
    <location>
        <begin position="509"/>
        <end position="527"/>
    </location>
</feature>
<feature type="transmembrane region" description="Helical" evidence="8">
    <location>
        <begin position="570"/>
        <end position="595"/>
    </location>
</feature>
<evidence type="ECO:0000256" key="4">
    <source>
        <dbReference type="ARBA" id="ARBA00022729"/>
    </source>
</evidence>
<evidence type="ECO:0000313" key="11">
    <source>
        <dbReference type="EMBL" id="PFH55983.1"/>
    </source>
</evidence>
<feature type="chain" id="PRO_5011998734" description="ML-like domain-containing protein" evidence="9">
    <location>
        <begin position="23"/>
        <end position="733"/>
    </location>
</feature>
<dbReference type="GO" id="GO:0016020">
    <property type="term" value="C:membrane"/>
    <property type="evidence" value="ECO:0007669"/>
    <property type="project" value="UniProtKB-SubCell"/>
</dbReference>
<dbReference type="SMART" id="SM01320">
    <property type="entry name" value="TRP_N"/>
    <property type="match status" value="1"/>
</dbReference>
<name>A0A2A9P518_OPHUN</name>
<dbReference type="InterPro" id="IPR040241">
    <property type="entry name" value="TRP_Flc/Pkd2-like"/>
</dbReference>
<keyword evidence="4 9" id="KW-0732">Signal</keyword>
<keyword evidence="3 8" id="KW-0812">Transmembrane</keyword>
<evidence type="ECO:0000256" key="6">
    <source>
        <dbReference type="ARBA" id="ARBA00023136"/>
    </source>
</evidence>
<dbReference type="STRING" id="268505.A0A2A9P518"/>
<comment type="caution">
    <text evidence="11">The sequence shown here is derived from an EMBL/GenBank/DDBJ whole genome shotgun (WGS) entry which is preliminary data.</text>
</comment>
<feature type="region of interest" description="Disordered" evidence="7">
    <location>
        <begin position="696"/>
        <end position="733"/>
    </location>
</feature>
<dbReference type="AlphaFoldDB" id="A0A2A9P518"/>
<dbReference type="PANTHER" id="PTHR31145">
    <property type="entry name" value="INTEGRAL MEMBRANE PROTEIN (AFU_ORTHOLOGUE AFUA_7G01610)"/>
    <property type="match status" value="1"/>
</dbReference>
<feature type="domain" description="ML-like" evidence="10">
    <location>
        <begin position="24"/>
        <end position="164"/>
    </location>
</feature>
<comment type="subcellular location">
    <subcellularLocation>
        <location evidence="1">Membrane</location>
        <topology evidence="1">Multi-pass membrane protein</topology>
    </subcellularLocation>
</comment>
<dbReference type="PANTHER" id="PTHR31145:SF5">
    <property type="entry name" value="DUF907 DOMAIN PROTEIN (AFU_ORTHOLOGUE AFUA_2G06100)"/>
    <property type="match status" value="1"/>
</dbReference>
<evidence type="ECO:0000313" key="12">
    <source>
        <dbReference type="Proteomes" id="UP000037136"/>
    </source>
</evidence>
<feature type="transmembrane region" description="Helical" evidence="8">
    <location>
        <begin position="387"/>
        <end position="412"/>
    </location>
</feature>
<dbReference type="Pfam" id="PF06011">
    <property type="entry name" value="TRP"/>
    <property type="match status" value="1"/>
</dbReference>
<keyword evidence="5 8" id="KW-1133">Transmembrane helix</keyword>
<feature type="transmembrane region" description="Helical" evidence="8">
    <location>
        <begin position="482"/>
        <end position="502"/>
    </location>
</feature>
<dbReference type="Pfam" id="PF14558">
    <property type="entry name" value="TRP_N"/>
    <property type="match status" value="1"/>
</dbReference>
<dbReference type="InterPro" id="IPR032800">
    <property type="entry name" value="TRP_N"/>
</dbReference>
<dbReference type="OrthoDB" id="2115177at2759"/>
<evidence type="ECO:0000259" key="10">
    <source>
        <dbReference type="SMART" id="SM01320"/>
    </source>
</evidence>
<feature type="signal peptide" evidence="9">
    <location>
        <begin position="1"/>
        <end position="22"/>
    </location>
</feature>
<keyword evidence="12" id="KW-1185">Reference proteome</keyword>
<proteinExistence type="inferred from homology"/>
<feature type="transmembrane region" description="Helical" evidence="8">
    <location>
        <begin position="539"/>
        <end position="558"/>
    </location>
</feature>
<comment type="similarity">
    <text evidence="2">Belongs to the transient receptor potential (TRP) ion channel family.</text>
</comment>
<evidence type="ECO:0000256" key="2">
    <source>
        <dbReference type="ARBA" id="ARBA00010642"/>
    </source>
</evidence>
<feature type="transmembrane region" description="Helical" evidence="8">
    <location>
        <begin position="341"/>
        <end position="367"/>
    </location>
</feature>
<dbReference type="EMBL" id="LAZP02000696">
    <property type="protein sequence ID" value="PFH55983.1"/>
    <property type="molecule type" value="Genomic_DNA"/>
</dbReference>
<evidence type="ECO:0000256" key="3">
    <source>
        <dbReference type="ARBA" id="ARBA00022692"/>
    </source>
</evidence>
<feature type="compositionally biased region" description="Gly residues" evidence="7">
    <location>
        <begin position="723"/>
        <end position="733"/>
    </location>
</feature>
<sequence>MARFDAPPWRLLLVGLVASARAADILKTDGFSSCGSGDTIKVDKVDISYDRDQKKVVFDVAGSSLREQNVTAILDVTAYGNSVYQNSFNPCDSNTFVQRLCPVPKGSFAAQGTHEIPDQFASMIPEIAFKVPDISAQATLQLKSLEGDRVACIRSQVSNGKTANTRAARYMAAGVVGVSLAVSGASSASTLVSGAAAGGAGGLVAPSPSFAEAFGWFQGMAMNGMFSVNYPPVYRSFSSNFAFSAFLVPWVGIESSIDDFRRKTGGNLTEDNVDFLRNATLVYPDGSTTSPNQGLLKFKRAVDDFAALVPRDDTNQSSNLQHVVQGIQAYAARLSVPKSDIFMTALLVVAIIVAAIVVGILLGKVILEAWALFGSFPESLAGFRKHYWGSIARTITSLILILYGIWVLYCIFQFTHGDTVAAKALAAVTLLIFTAVLAFFTWKIWSTARRLKREGGDADGLYDDKKIWVKYSLFYEAYKKSYWWLFVPAIVYMFIKGATLAATDGNGRAQTVAQLIIEAFMLILLLWSRPYERRSGNVVNIAIAVVRVLSVACILIFVEEFGIRQTTQTVAGVVLIVIQSTLTGVLTILIAWNAFNACCKVNPHRKRRKDMEKMQRDCDALTPLDARNSLLLDPSRKDTKSSVLSLSLDHSEKSLTRSDSERYYPTTPAFESSYMLPTPLAPGDATRSLVDSAAPMGVASHDSTSPPLERDYRGPLGPSYGYSSGGGGRGGWH</sequence>
<dbReference type="InterPro" id="IPR010308">
    <property type="entry name" value="TRP_C"/>
</dbReference>
<organism evidence="11 12">
    <name type="scientific">Ophiocordyceps unilateralis</name>
    <name type="common">Zombie-ant fungus</name>
    <name type="synonym">Torrubia unilateralis</name>
    <dbReference type="NCBI Taxonomy" id="268505"/>
    <lineage>
        <taxon>Eukaryota</taxon>
        <taxon>Fungi</taxon>
        <taxon>Dikarya</taxon>
        <taxon>Ascomycota</taxon>
        <taxon>Pezizomycotina</taxon>
        <taxon>Sordariomycetes</taxon>
        <taxon>Hypocreomycetidae</taxon>
        <taxon>Hypocreales</taxon>
        <taxon>Ophiocordycipitaceae</taxon>
        <taxon>Ophiocordyceps</taxon>
    </lineage>
</organism>
<evidence type="ECO:0000256" key="5">
    <source>
        <dbReference type="ARBA" id="ARBA00022989"/>
    </source>
</evidence>
<evidence type="ECO:0000256" key="8">
    <source>
        <dbReference type="SAM" id="Phobius"/>
    </source>
</evidence>
<reference evidence="11 12" key="2">
    <citation type="journal article" date="2017" name="Sci. Rep.">
        <title>Ant-infecting Ophiocordyceps genomes reveal a high diversity of potential behavioral manipulation genes and a possible major role for enterotoxins.</title>
        <authorList>
            <person name="de Bekker C."/>
            <person name="Ohm R.A."/>
            <person name="Evans H.C."/>
            <person name="Brachmann A."/>
            <person name="Hughes D.P."/>
        </authorList>
    </citation>
    <scope>NUCLEOTIDE SEQUENCE [LARGE SCALE GENOMIC DNA]</scope>
    <source>
        <strain evidence="11 12">SC16a</strain>
    </source>
</reference>
<dbReference type="GO" id="GO:0009272">
    <property type="term" value="P:fungal-type cell wall biogenesis"/>
    <property type="evidence" value="ECO:0007669"/>
    <property type="project" value="TreeGrafter"/>
</dbReference>
<dbReference type="Proteomes" id="UP000037136">
    <property type="component" value="Unassembled WGS sequence"/>
</dbReference>
<protein>
    <recommendedName>
        <fullName evidence="10">ML-like domain-containing protein</fullName>
    </recommendedName>
</protein>
<evidence type="ECO:0000256" key="7">
    <source>
        <dbReference type="SAM" id="MobiDB-lite"/>
    </source>
</evidence>
<feature type="transmembrane region" description="Helical" evidence="8">
    <location>
        <begin position="424"/>
        <end position="445"/>
    </location>
</feature>
<keyword evidence="6 8" id="KW-0472">Membrane</keyword>